<evidence type="ECO:0000313" key="1">
    <source>
        <dbReference type="EMBL" id="GFT66529.1"/>
    </source>
</evidence>
<dbReference type="Proteomes" id="UP000887013">
    <property type="component" value="Unassembled WGS sequence"/>
</dbReference>
<proteinExistence type="predicted"/>
<evidence type="ECO:0000313" key="2">
    <source>
        <dbReference type="Proteomes" id="UP000887013"/>
    </source>
</evidence>
<dbReference type="EMBL" id="BMAW01115533">
    <property type="protein sequence ID" value="GFT66529.1"/>
    <property type="molecule type" value="Genomic_DNA"/>
</dbReference>
<dbReference type="AlphaFoldDB" id="A0A8X6PHA8"/>
<comment type="caution">
    <text evidence="1">The sequence shown here is derived from an EMBL/GenBank/DDBJ whole genome shotgun (WGS) entry which is preliminary data.</text>
</comment>
<accession>A0A8X6PHA8</accession>
<gene>
    <name evidence="1" type="primary">X975_15682</name>
    <name evidence="1" type="ORF">NPIL_366361</name>
</gene>
<sequence>MAKLFAKIETDHDDQYSNLETLETLGLENITVFYWSNSLTVLYWIEINENWSVFVKNRVQEIKSLTSNGTWKYIPGNLNAADLPSRGCFISALVNSRWWEGLDWLKGIEEKWPKPEADLSDEEIQRERRKTVASHLTFTKDKIYLKCFSSYFKIEEMTTILWDVEAVINSRPLTYMSKDPSNLEPLIPSLFI</sequence>
<organism evidence="1 2">
    <name type="scientific">Nephila pilipes</name>
    <name type="common">Giant wood spider</name>
    <name type="synonym">Nephila maculata</name>
    <dbReference type="NCBI Taxonomy" id="299642"/>
    <lineage>
        <taxon>Eukaryota</taxon>
        <taxon>Metazoa</taxon>
        <taxon>Ecdysozoa</taxon>
        <taxon>Arthropoda</taxon>
        <taxon>Chelicerata</taxon>
        <taxon>Arachnida</taxon>
        <taxon>Araneae</taxon>
        <taxon>Araneomorphae</taxon>
        <taxon>Entelegynae</taxon>
        <taxon>Araneoidea</taxon>
        <taxon>Nephilidae</taxon>
        <taxon>Nephila</taxon>
    </lineage>
</organism>
<reference evidence="1" key="1">
    <citation type="submission" date="2020-08" db="EMBL/GenBank/DDBJ databases">
        <title>Multicomponent nature underlies the extraordinary mechanical properties of spider dragline silk.</title>
        <authorList>
            <person name="Kono N."/>
            <person name="Nakamura H."/>
            <person name="Mori M."/>
            <person name="Yoshida Y."/>
            <person name="Ohtoshi R."/>
            <person name="Malay A.D."/>
            <person name="Moran D.A.P."/>
            <person name="Tomita M."/>
            <person name="Numata K."/>
            <person name="Arakawa K."/>
        </authorList>
    </citation>
    <scope>NUCLEOTIDE SEQUENCE</scope>
</reference>
<keyword evidence="2" id="KW-1185">Reference proteome</keyword>
<name>A0A8X6PHA8_NEPPI</name>
<protein>
    <submittedName>
        <fullName evidence="1">Uncharacterized protein</fullName>
    </submittedName>
</protein>
<dbReference type="OrthoDB" id="6434842at2759"/>
<dbReference type="PANTHER" id="PTHR47331">
    <property type="entry name" value="PHD-TYPE DOMAIN-CONTAINING PROTEIN"/>
    <property type="match status" value="1"/>
</dbReference>